<feature type="region of interest" description="Disordered" evidence="1">
    <location>
        <begin position="1"/>
        <end position="41"/>
    </location>
</feature>
<proteinExistence type="predicted"/>
<reference evidence="3" key="1">
    <citation type="submission" date="2016-08" db="EMBL/GenBank/DDBJ databases">
        <authorList>
            <person name="Varghese N."/>
            <person name="Submissions Spin"/>
        </authorList>
    </citation>
    <scope>NUCLEOTIDE SEQUENCE [LARGE SCALE GENOMIC DNA]</scope>
    <source>
        <strain evidence="3">ERR11</strain>
    </source>
</reference>
<dbReference type="AlphaFoldDB" id="A0A1C3XP10"/>
<evidence type="ECO:0000256" key="1">
    <source>
        <dbReference type="SAM" id="MobiDB-lite"/>
    </source>
</evidence>
<feature type="compositionally biased region" description="Polar residues" evidence="1">
    <location>
        <begin position="25"/>
        <end position="41"/>
    </location>
</feature>
<accession>A0A1C3XP10</accession>
<dbReference type="EMBL" id="FMAI01000022">
    <property type="protein sequence ID" value="SCB53987.1"/>
    <property type="molecule type" value="Genomic_DNA"/>
</dbReference>
<dbReference type="Proteomes" id="UP000199184">
    <property type="component" value="Unassembled WGS sequence"/>
</dbReference>
<organism evidence="2 3">
    <name type="scientific">Bradyrhizobium shewense</name>
    <dbReference type="NCBI Taxonomy" id="1761772"/>
    <lineage>
        <taxon>Bacteria</taxon>
        <taxon>Pseudomonadati</taxon>
        <taxon>Pseudomonadota</taxon>
        <taxon>Alphaproteobacteria</taxon>
        <taxon>Hyphomicrobiales</taxon>
        <taxon>Nitrobacteraceae</taxon>
        <taxon>Bradyrhizobium</taxon>
    </lineage>
</organism>
<dbReference type="RefSeq" id="WP_283808017.1">
    <property type="nucleotide sequence ID" value="NZ_FMAI01000022.1"/>
</dbReference>
<sequence>MDKLGSRIPDTMKGFSALAQAATPPMQSQPTSSFSSNPVAA</sequence>
<keyword evidence="3" id="KW-1185">Reference proteome</keyword>
<gene>
    <name evidence="2" type="ORF">GA0061098_102266</name>
</gene>
<evidence type="ECO:0000313" key="3">
    <source>
        <dbReference type="Proteomes" id="UP000199184"/>
    </source>
</evidence>
<name>A0A1C3XP10_9BRAD</name>
<evidence type="ECO:0000313" key="2">
    <source>
        <dbReference type="EMBL" id="SCB53987.1"/>
    </source>
</evidence>
<protein>
    <submittedName>
        <fullName evidence="2">Uncharacterized protein</fullName>
    </submittedName>
</protein>